<evidence type="ECO:0000313" key="10">
    <source>
        <dbReference type="Proteomes" id="UP000318995"/>
    </source>
</evidence>
<evidence type="ECO:0000256" key="1">
    <source>
        <dbReference type="ARBA" id="ARBA00004651"/>
    </source>
</evidence>
<feature type="transmembrane region" description="Helical" evidence="7">
    <location>
        <begin position="187"/>
        <end position="211"/>
    </location>
</feature>
<organism evidence="9 10">
    <name type="scientific">Botrimarina hoheduenensis</name>
    <dbReference type="NCBI Taxonomy" id="2528000"/>
    <lineage>
        <taxon>Bacteria</taxon>
        <taxon>Pseudomonadati</taxon>
        <taxon>Planctomycetota</taxon>
        <taxon>Planctomycetia</taxon>
        <taxon>Pirellulales</taxon>
        <taxon>Lacipirellulaceae</taxon>
        <taxon>Botrimarina</taxon>
    </lineage>
</organism>
<feature type="domain" description="MotA/TolQ/ExbB proton channel" evidence="8">
    <location>
        <begin position="115"/>
        <end position="221"/>
    </location>
</feature>
<evidence type="ECO:0000256" key="6">
    <source>
        <dbReference type="RuleBase" id="RU004057"/>
    </source>
</evidence>
<feature type="transmembrane region" description="Helical" evidence="7">
    <location>
        <begin position="32"/>
        <end position="52"/>
    </location>
</feature>
<keyword evidence="4 7" id="KW-1133">Transmembrane helix</keyword>
<keyword evidence="6" id="KW-0813">Transport</keyword>
<name>A0A5C5W8X4_9BACT</name>
<evidence type="ECO:0000256" key="5">
    <source>
        <dbReference type="ARBA" id="ARBA00023136"/>
    </source>
</evidence>
<keyword evidence="2" id="KW-1003">Cell membrane</keyword>
<comment type="caution">
    <text evidence="9">The sequence shown here is derived from an EMBL/GenBank/DDBJ whole genome shotgun (WGS) entry which is preliminary data.</text>
</comment>
<sequence>MDRFIAPLIPPPLAQAVELDSVWEVVSATGPIGLAIVGLLLLVSIATVALVAEQLMTLRASRLAPEGLAGRLRKTLATGDLSAALGHCHATPSFLSSVVSAGIAELAGRSLTPDQSRAAWTDAEKAMEDTAEAETARLHRRVDYLAVIGNLAPMLGLLGTVVGMIVAFRQVAVTEGAASAGELASGIYQALVTTVGGLIVAIPALAAYAVLRNRVDRLAEETVAEATRATAPLKQALLGPPAAPVRATVRPVSAPSVFAEPPATPAREA</sequence>
<evidence type="ECO:0000256" key="7">
    <source>
        <dbReference type="SAM" id="Phobius"/>
    </source>
</evidence>
<dbReference type="RefSeq" id="WP_146573013.1">
    <property type="nucleotide sequence ID" value="NZ_SJPH01000003.1"/>
</dbReference>
<evidence type="ECO:0000256" key="2">
    <source>
        <dbReference type="ARBA" id="ARBA00022475"/>
    </source>
</evidence>
<keyword evidence="5 7" id="KW-0472">Membrane</keyword>
<evidence type="ECO:0000259" key="8">
    <source>
        <dbReference type="Pfam" id="PF01618"/>
    </source>
</evidence>
<dbReference type="Pfam" id="PF01618">
    <property type="entry name" value="MotA_ExbB"/>
    <property type="match status" value="1"/>
</dbReference>
<dbReference type="AlphaFoldDB" id="A0A5C5W8X4"/>
<dbReference type="PANTHER" id="PTHR30625:SF17">
    <property type="entry name" value="TOLQ-RELATED"/>
    <property type="match status" value="1"/>
</dbReference>
<evidence type="ECO:0000256" key="3">
    <source>
        <dbReference type="ARBA" id="ARBA00022692"/>
    </source>
</evidence>
<comment type="similarity">
    <text evidence="6">Belongs to the exbB/tolQ family.</text>
</comment>
<keyword evidence="6" id="KW-0653">Protein transport</keyword>
<proteinExistence type="inferred from homology"/>
<dbReference type="Proteomes" id="UP000318995">
    <property type="component" value="Unassembled WGS sequence"/>
</dbReference>
<evidence type="ECO:0000256" key="4">
    <source>
        <dbReference type="ARBA" id="ARBA00022989"/>
    </source>
</evidence>
<dbReference type="EMBL" id="SJPH01000003">
    <property type="protein sequence ID" value="TWT46471.1"/>
    <property type="molecule type" value="Genomic_DNA"/>
</dbReference>
<comment type="subcellular location">
    <subcellularLocation>
        <location evidence="1">Cell membrane</location>
        <topology evidence="1">Multi-pass membrane protein</topology>
    </subcellularLocation>
    <subcellularLocation>
        <location evidence="6">Membrane</location>
        <topology evidence="6">Multi-pass membrane protein</topology>
    </subcellularLocation>
</comment>
<dbReference type="GO" id="GO:0005886">
    <property type="term" value="C:plasma membrane"/>
    <property type="evidence" value="ECO:0007669"/>
    <property type="project" value="UniProtKB-SubCell"/>
</dbReference>
<reference evidence="9 10" key="1">
    <citation type="submission" date="2019-02" db="EMBL/GenBank/DDBJ databases">
        <title>Deep-cultivation of Planctomycetes and their phenomic and genomic characterization uncovers novel biology.</title>
        <authorList>
            <person name="Wiegand S."/>
            <person name="Jogler M."/>
            <person name="Boedeker C."/>
            <person name="Pinto D."/>
            <person name="Vollmers J."/>
            <person name="Rivas-Marin E."/>
            <person name="Kohn T."/>
            <person name="Peeters S.H."/>
            <person name="Heuer A."/>
            <person name="Rast P."/>
            <person name="Oberbeckmann S."/>
            <person name="Bunk B."/>
            <person name="Jeske O."/>
            <person name="Meyerdierks A."/>
            <person name="Storesund J.E."/>
            <person name="Kallscheuer N."/>
            <person name="Luecker S."/>
            <person name="Lage O.M."/>
            <person name="Pohl T."/>
            <person name="Merkel B.J."/>
            <person name="Hornburger P."/>
            <person name="Mueller R.-W."/>
            <person name="Bruemmer F."/>
            <person name="Labrenz M."/>
            <person name="Spormann A.M."/>
            <person name="Op Den Camp H."/>
            <person name="Overmann J."/>
            <person name="Amann R."/>
            <person name="Jetten M.S.M."/>
            <person name="Mascher T."/>
            <person name="Medema M.H."/>
            <person name="Devos D.P."/>
            <person name="Kaster A.-K."/>
            <person name="Ovreas L."/>
            <person name="Rohde M."/>
            <person name="Galperin M.Y."/>
            <person name="Jogler C."/>
        </authorList>
    </citation>
    <scope>NUCLEOTIDE SEQUENCE [LARGE SCALE GENOMIC DNA]</scope>
    <source>
        <strain evidence="9 10">Pla111</strain>
    </source>
</reference>
<feature type="transmembrane region" description="Helical" evidence="7">
    <location>
        <begin position="144"/>
        <end position="167"/>
    </location>
</feature>
<dbReference type="GO" id="GO:0017038">
    <property type="term" value="P:protein import"/>
    <property type="evidence" value="ECO:0007669"/>
    <property type="project" value="TreeGrafter"/>
</dbReference>
<keyword evidence="10" id="KW-1185">Reference proteome</keyword>
<gene>
    <name evidence="9" type="primary">exbB_2</name>
    <name evidence="9" type="ORF">Pla111_15670</name>
</gene>
<accession>A0A5C5W8X4</accession>
<dbReference type="InterPro" id="IPR002898">
    <property type="entry name" value="MotA_ExbB_proton_chnl"/>
</dbReference>
<protein>
    <submittedName>
        <fullName evidence="9">Biopolymer transport protein ExbB</fullName>
    </submittedName>
</protein>
<keyword evidence="3 7" id="KW-0812">Transmembrane</keyword>
<dbReference type="InterPro" id="IPR050790">
    <property type="entry name" value="ExbB/TolQ_transport"/>
</dbReference>
<dbReference type="OrthoDB" id="9809716at2"/>
<dbReference type="PANTHER" id="PTHR30625">
    <property type="entry name" value="PROTEIN TOLQ"/>
    <property type="match status" value="1"/>
</dbReference>
<evidence type="ECO:0000313" key="9">
    <source>
        <dbReference type="EMBL" id="TWT46471.1"/>
    </source>
</evidence>